<dbReference type="InterPro" id="IPR049940">
    <property type="entry name" value="GluQ/Sye"/>
</dbReference>
<protein>
    <recommendedName>
        <fullName evidence="12">Glutamate--tRNA ligase</fullName>
        <ecNumber evidence="12">6.1.1.17</ecNumber>
    </recommendedName>
    <alternativeName>
        <fullName evidence="12">Glutamyl-tRNA synthetase</fullName>
        <shortName evidence="12">GluRS</shortName>
    </alternativeName>
</protein>
<evidence type="ECO:0000256" key="2">
    <source>
        <dbReference type="ARBA" id="ARBA00007894"/>
    </source>
</evidence>
<evidence type="ECO:0000259" key="15">
    <source>
        <dbReference type="Pfam" id="PF19269"/>
    </source>
</evidence>
<dbReference type="RefSeq" id="WP_007474875.1">
    <property type="nucleotide sequence ID" value="NZ_ABCJ01000006.1"/>
</dbReference>
<proteinExistence type="inferred from homology"/>
<dbReference type="InterPro" id="IPR001412">
    <property type="entry name" value="aa-tRNA-synth_I_CS"/>
</dbReference>
<dbReference type="GO" id="GO:0005524">
    <property type="term" value="F:ATP binding"/>
    <property type="evidence" value="ECO:0007669"/>
    <property type="project" value="UniProtKB-UniRule"/>
</dbReference>
<dbReference type="GO" id="GO:0008270">
    <property type="term" value="F:zinc ion binding"/>
    <property type="evidence" value="ECO:0007669"/>
    <property type="project" value="InterPro"/>
</dbReference>
<comment type="subcellular location">
    <subcellularLocation>
        <location evidence="1 12">Cytoplasm</location>
    </subcellularLocation>
</comment>
<sequence length="461" mass="54038">MIVTRFAPSPTGYLHIGGLRTALFNWLWARKNNGKFRLRIEDTDLSRNKQEAVDAIIKAFNWTGLNYDDEVVFQSERFDIYKKYIDELLKKGLAYKCYLTKEELETIREAKRKGETPPIDIRKYRDFEGELDKEYVIRFKTPLEGELCFEDGVKGKQCVKLSEIEDFVIARSDGTPTYNFVVVIDDKEMGMTDIIRGDDHLRNTFKQILVYKAFNWKVPKFYHVPMIHNEKGAKLSKRDGAVDVMEYKREGYLPEALLNFLVRLGWSYGDREIFSIEDMITLFDPKDINKAPSRFNKEKLDWLNSHYIKNSSNERLEVLLRDDFGIDIINHDKKEILIDELKERVKTLKEMAEEIEKILTPPTSYNEKAYKKFIKDEVIENLKEFVKFLEDKDPKLPNEWHDVMDEFLKLKNIKPKFLMPPLRIAMVGDTKGIDLAALLSVLGKDEVIKRINSLLAKAMIF</sequence>
<dbReference type="EMBL" id="CP040463">
    <property type="protein sequence ID" value="QCT93708.1"/>
    <property type="molecule type" value="Genomic_DNA"/>
</dbReference>
<dbReference type="Proteomes" id="UP000306825">
    <property type="component" value="Chromosome"/>
</dbReference>
<dbReference type="GO" id="GO:0006424">
    <property type="term" value="P:glutamyl-tRNA aminoacylation"/>
    <property type="evidence" value="ECO:0007669"/>
    <property type="project" value="UniProtKB-UniRule"/>
</dbReference>
<comment type="catalytic activity">
    <reaction evidence="10">
        <text>tRNA(Glu) + L-glutamate + ATP = L-glutamyl-tRNA(Gln) + AMP + diphosphate</text>
        <dbReference type="Rhea" id="RHEA:51156"/>
        <dbReference type="Rhea" id="RHEA-COMP:9663"/>
        <dbReference type="Rhea" id="RHEA-COMP:9684"/>
        <dbReference type="ChEBI" id="CHEBI:29985"/>
        <dbReference type="ChEBI" id="CHEBI:30616"/>
        <dbReference type="ChEBI" id="CHEBI:33019"/>
        <dbReference type="ChEBI" id="CHEBI:78442"/>
        <dbReference type="ChEBI" id="CHEBI:78520"/>
        <dbReference type="ChEBI" id="CHEBI:456215"/>
    </reaction>
</comment>
<evidence type="ECO:0000256" key="8">
    <source>
        <dbReference type="ARBA" id="ARBA00022917"/>
    </source>
</evidence>
<dbReference type="SUPFAM" id="SSF52374">
    <property type="entry name" value="Nucleotidylyl transferase"/>
    <property type="match status" value="1"/>
</dbReference>
<keyword evidence="8 12" id="KW-0648">Protein biosynthesis</keyword>
<keyword evidence="7 12" id="KW-0067">ATP-binding</keyword>
<comment type="function">
    <text evidence="12">Catalyzes the attachment of glutamate to tRNA(Glu) in a two-step reaction: glutamate is first activated by ATP to form Glu-AMP and then transferred to the acceptor end of tRNA(Glu).</text>
</comment>
<dbReference type="InterPro" id="IPR014729">
    <property type="entry name" value="Rossmann-like_a/b/a_fold"/>
</dbReference>
<dbReference type="GO" id="GO:0004818">
    <property type="term" value="F:glutamate-tRNA ligase activity"/>
    <property type="evidence" value="ECO:0007669"/>
    <property type="project" value="UniProtKB-UniRule"/>
</dbReference>
<evidence type="ECO:0000256" key="10">
    <source>
        <dbReference type="ARBA" id="ARBA00050184"/>
    </source>
</evidence>
<dbReference type="Gene3D" id="3.40.50.620">
    <property type="entry name" value="HUPs"/>
    <property type="match status" value="1"/>
</dbReference>
<comment type="function">
    <text evidence="11">Aminoacylates tRNA(Gln) with glutamate. Does not aminoacylate tRNA(Glu).</text>
</comment>
<feature type="domain" description="Glutamyl/glutaminyl-tRNA synthetase class Ib catalytic" evidence="14">
    <location>
        <begin position="2"/>
        <end position="302"/>
    </location>
</feature>
<dbReference type="CDD" id="cd00808">
    <property type="entry name" value="GluRS_core"/>
    <property type="match status" value="1"/>
</dbReference>
<keyword evidence="6 12" id="KW-0547">Nucleotide-binding</keyword>
<organism evidence="16 18">
    <name type="scientific">Caminibacter mediatlanticus TB-2</name>
    <dbReference type="NCBI Taxonomy" id="391592"/>
    <lineage>
        <taxon>Bacteria</taxon>
        <taxon>Pseudomonadati</taxon>
        <taxon>Campylobacterota</taxon>
        <taxon>Epsilonproteobacteria</taxon>
        <taxon>Nautiliales</taxon>
        <taxon>Nautiliaceae</taxon>
        <taxon>Caminibacter</taxon>
    </lineage>
</organism>
<dbReference type="InterPro" id="IPR004527">
    <property type="entry name" value="Glu-tRNA-ligase_bac/mito"/>
</dbReference>
<dbReference type="PROSITE" id="PS00178">
    <property type="entry name" value="AA_TRNA_LIGASE_I"/>
    <property type="match status" value="1"/>
</dbReference>
<dbReference type="PANTHER" id="PTHR43311:SF2">
    <property type="entry name" value="GLUTAMATE--TRNA LIGASE, MITOCHONDRIAL-RELATED"/>
    <property type="match status" value="1"/>
</dbReference>
<evidence type="ECO:0000256" key="11">
    <source>
        <dbReference type="ARBA" id="ARBA00054667"/>
    </source>
</evidence>
<feature type="coiled-coil region" evidence="13">
    <location>
        <begin position="331"/>
        <end position="358"/>
    </location>
</feature>
<comment type="subunit">
    <text evidence="3 12">Monomer.</text>
</comment>
<feature type="binding site" evidence="12">
    <location>
        <position position="237"/>
    </location>
    <ligand>
        <name>ATP</name>
        <dbReference type="ChEBI" id="CHEBI:30616"/>
    </ligand>
</feature>
<comment type="catalytic activity">
    <reaction evidence="12">
        <text>tRNA(Glu) + L-glutamate + ATP = L-glutamyl-tRNA(Glu) + AMP + diphosphate</text>
        <dbReference type="Rhea" id="RHEA:23540"/>
        <dbReference type="Rhea" id="RHEA-COMP:9663"/>
        <dbReference type="Rhea" id="RHEA-COMP:9680"/>
        <dbReference type="ChEBI" id="CHEBI:29985"/>
        <dbReference type="ChEBI" id="CHEBI:30616"/>
        <dbReference type="ChEBI" id="CHEBI:33019"/>
        <dbReference type="ChEBI" id="CHEBI:78442"/>
        <dbReference type="ChEBI" id="CHEBI:78520"/>
        <dbReference type="ChEBI" id="CHEBI:456215"/>
        <dbReference type="EC" id="6.1.1.17"/>
    </reaction>
</comment>
<dbReference type="AlphaFoldDB" id="A0AAI9F245"/>
<evidence type="ECO:0000256" key="13">
    <source>
        <dbReference type="SAM" id="Coils"/>
    </source>
</evidence>
<evidence type="ECO:0000256" key="9">
    <source>
        <dbReference type="ARBA" id="ARBA00023146"/>
    </source>
</evidence>
<keyword evidence="5 12" id="KW-0436">Ligase</keyword>
<dbReference type="FunFam" id="3.40.50.620:FF:000007">
    <property type="entry name" value="Glutamate--tRNA ligase"/>
    <property type="match status" value="1"/>
</dbReference>
<dbReference type="InterPro" id="IPR008925">
    <property type="entry name" value="aa_tRNA-synth_I_cd-bd_sf"/>
</dbReference>
<evidence type="ECO:0000259" key="14">
    <source>
        <dbReference type="Pfam" id="PF00749"/>
    </source>
</evidence>
<dbReference type="PRINTS" id="PR00987">
    <property type="entry name" value="TRNASYNTHGLU"/>
</dbReference>
<feature type="short sequence motif" description="'HIGH' region" evidence="12">
    <location>
        <begin position="8"/>
        <end position="18"/>
    </location>
</feature>
<dbReference type="InterPro" id="IPR033910">
    <property type="entry name" value="GluRS_core"/>
</dbReference>
<feature type="short sequence motif" description="'KMSKS' region" evidence="12">
    <location>
        <begin position="234"/>
        <end position="238"/>
    </location>
</feature>
<dbReference type="GO" id="GO:0005829">
    <property type="term" value="C:cytosol"/>
    <property type="evidence" value="ECO:0007669"/>
    <property type="project" value="TreeGrafter"/>
</dbReference>
<dbReference type="InterPro" id="IPR045462">
    <property type="entry name" value="aa-tRNA-synth_I_cd-bd"/>
</dbReference>
<evidence type="ECO:0000256" key="3">
    <source>
        <dbReference type="ARBA" id="ARBA00011245"/>
    </source>
</evidence>
<dbReference type="InterPro" id="IPR000924">
    <property type="entry name" value="Glu/Gln-tRNA-synth"/>
</dbReference>
<dbReference type="PANTHER" id="PTHR43311">
    <property type="entry name" value="GLUTAMATE--TRNA LIGASE"/>
    <property type="match status" value="1"/>
</dbReference>
<dbReference type="EC" id="6.1.1.17" evidence="12"/>
<dbReference type="InterPro" id="IPR020751">
    <property type="entry name" value="aa-tRNA-synth_I_codon-bd_sub2"/>
</dbReference>
<name>A0AAI9F245_9BACT</name>
<evidence type="ECO:0000313" key="16">
    <source>
        <dbReference type="EMBL" id="EDM23375.1"/>
    </source>
</evidence>
<dbReference type="GO" id="GO:0000049">
    <property type="term" value="F:tRNA binding"/>
    <property type="evidence" value="ECO:0007669"/>
    <property type="project" value="InterPro"/>
</dbReference>
<comment type="similarity">
    <text evidence="2 12">Belongs to the class-I aminoacyl-tRNA synthetase family. Glutamate--tRNA ligase type 1 subfamily.</text>
</comment>
<keyword evidence="9 12" id="KW-0030">Aminoacyl-tRNA synthetase</keyword>
<dbReference type="Proteomes" id="UP000003288">
    <property type="component" value="Unassembled WGS sequence"/>
</dbReference>
<keyword evidence="19" id="KW-1185">Reference proteome</keyword>
<keyword evidence="13" id="KW-0175">Coiled coil</keyword>
<evidence type="ECO:0000256" key="5">
    <source>
        <dbReference type="ARBA" id="ARBA00022598"/>
    </source>
</evidence>
<evidence type="ECO:0000256" key="1">
    <source>
        <dbReference type="ARBA" id="ARBA00004496"/>
    </source>
</evidence>
<dbReference type="EMBL" id="ABCJ01000006">
    <property type="protein sequence ID" value="EDM23375.1"/>
    <property type="molecule type" value="Genomic_DNA"/>
</dbReference>
<dbReference type="InterPro" id="IPR020058">
    <property type="entry name" value="Glu/Gln-tRNA-synth_Ib_cat-dom"/>
</dbReference>
<evidence type="ECO:0000313" key="18">
    <source>
        <dbReference type="Proteomes" id="UP000003288"/>
    </source>
</evidence>
<reference evidence="17 19" key="2">
    <citation type="submission" date="2019-05" db="EMBL/GenBank/DDBJ databases">
        <title>A comparative analysis of the Nautiliaceae.</title>
        <authorList>
            <person name="Grosche A."/>
            <person name="Smedile F."/>
            <person name="Vetriani C."/>
        </authorList>
    </citation>
    <scope>NUCLEOTIDE SEQUENCE [LARGE SCALE GENOMIC DNA]</scope>
    <source>
        <strain evidence="17 19">TB-2</strain>
    </source>
</reference>
<evidence type="ECO:0000313" key="19">
    <source>
        <dbReference type="Proteomes" id="UP000306825"/>
    </source>
</evidence>
<feature type="domain" description="Aminoacyl-tRNA synthetase class I anticodon-binding" evidence="15">
    <location>
        <begin position="329"/>
        <end position="453"/>
    </location>
</feature>
<evidence type="ECO:0000256" key="6">
    <source>
        <dbReference type="ARBA" id="ARBA00022741"/>
    </source>
</evidence>
<dbReference type="Gene3D" id="1.10.10.350">
    <property type="match status" value="1"/>
</dbReference>
<dbReference type="Pfam" id="PF19269">
    <property type="entry name" value="Anticodon_2"/>
    <property type="match status" value="1"/>
</dbReference>
<evidence type="ECO:0000256" key="12">
    <source>
        <dbReference type="HAMAP-Rule" id="MF_00022"/>
    </source>
</evidence>
<accession>A0AAI9F245</accession>
<evidence type="ECO:0000256" key="4">
    <source>
        <dbReference type="ARBA" id="ARBA00022490"/>
    </source>
</evidence>
<dbReference type="SUPFAM" id="SSF48163">
    <property type="entry name" value="An anticodon-binding domain of class I aminoacyl-tRNA synthetases"/>
    <property type="match status" value="1"/>
</dbReference>
<reference evidence="16 18" key="1">
    <citation type="journal article" date="2011" name="Stand. Genomic Sci.">
        <title>Draft genome sequence of Caminibacter mediatlanticus strain TB-2, an epsilonproteobacterium isolated from a deep-sea hydrothermal vent.</title>
        <authorList>
            <person name="Giovannelli D."/>
            <person name="Ferriera S."/>
            <person name="Johnson J."/>
            <person name="Kravitz S."/>
            <person name="Perez-Rodriguez I."/>
            <person name="Ricci J."/>
            <person name="O'Brien C."/>
            <person name="Voordeckers J.W."/>
            <person name="Bini E."/>
            <person name="Vetriani C."/>
        </authorList>
    </citation>
    <scope>NUCLEOTIDE SEQUENCE [LARGE SCALE GENOMIC DNA]</scope>
    <source>
        <strain evidence="16 18">TB-2</strain>
    </source>
</reference>
<dbReference type="NCBIfam" id="TIGR00464">
    <property type="entry name" value="gltX_bact"/>
    <property type="match status" value="1"/>
</dbReference>
<evidence type="ECO:0000313" key="17">
    <source>
        <dbReference type="EMBL" id="QCT93708.1"/>
    </source>
</evidence>
<gene>
    <name evidence="12 16" type="primary">gltX</name>
    <name evidence="16" type="ORF">CMTB2_08925</name>
    <name evidence="17" type="ORF">FE773_00435</name>
</gene>
<keyword evidence="4 12" id="KW-0963">Cytoplasm</keyword>
<dbReference type="Pfam" id="PF00749">
    <property type="entry name" value="tRNA-synt_1c"/>
    <property type="match status" value="1"/>
</dbReference>
<comment type="caution">
    <text evidence="12">Lacks conserved residue(s) required for the propagation of feature annotation.</text>
</comment>
<evidence type="ECO:0000256" key="7">
    <source>
        <dbReference type="ARBA" id="ARBA00022840"/>
    </source>
</evidence>
<dbReference type="HAMAP" id="MF_00022">
    <property type="entry name" value="Glu_tRNA_synth_type1"/>
    <property type="match status" value="1"/>
</dbReference>